<protein>
    <submittedName>
        <fullName evidence="2">Carbon storage regulator (CsrA)</fullName>
    </submittedName>
</protein>
<gene>
    <name evidence="2" type="ORF">B1A_09838</name>
</gene>
<proteinExistence type="predicted"/>
<dbReference type="InterPro" id="IPR003751">
    <property type="entry name" value="CsrA"/>
</dbReference>
<dbReference type="GO" id="GO:0006109">
    <property type="term" value="P:regulation of carbohydrate metabolic process"/>
    <property type="evidence" value="ECO:0007669"/>
    <property type="project" value="InterPro"/>
</dbReference>
<evidence type="ECO:0000256" key="1">
    <source>
        <dbReference type="SAM" id="MobiDB-lite"/>
    </source>
</evidence>
<dbReference type="Pfam" id="PF02599">
    <property type="entry name" value="CsrA"/>
    <property type="match status" value="1"/>
</dbReference>
<dbReference type="AlphaFoldDB" id="T1C4T7"/>
<dbReference type="Gene3D" id="2.60.40.4380">
    <property type="entry name" value="Translational regulator CsrA"/>
    <property type="match status" value="1"/>
</dbReference>
<dbReference type="GO" id="GO:0006402">
    <property type="term" value="P:mRNA catabolic process"/>
    <property type="evidence" value="ECO:0007669"/>
    <property type="project" value="InterPro"/>
</dbReference>
<dbReference type="GO" id="GO:0003723">
    <property type="term" value="F:RNA binding"/>
    <property type="evidence" value="ECO:0007669"/>
    <property type="project" value="InterPro"/>
</dbReference>
<dbReference type="InterPro" id="IPR036107">
    <property type="entry name" value="CsrA_sf"/>
</dbReference>
<evidence type="ECO:0000313" key="2">
    <source>
        <dbReference type="EMBL" id="EQD61090.1"/>
    </source>
</evidence>
<dbReference type="SUPFAM" id="SSF117130">
    <property type="entry name" value="CsrA-like"/>
    <property type="match status" value="1"/>
</dbReference>
<reference evidence="2" key="1">
    <citation type="submission" date="2013-08" db="EMBL/GenBank/DDBJ databases">
        <authorList>
            <person name="Mendez C."/>
            <person name="Richter M."/>
            <person name="Ferrer M."/>
            <person name="Sanchez J."/>
        </authorList>
    </citation>
    <scope>NUCLEOTIDE SEQUENCE</scope>
</reference>
<accession>T1C4T7</accession>
<feature type="region of interest" description="Disordered" evidence="1">
    <location>
        <begin position="38"/>
        <end position="72"/>
    </location>
</feature>
<dbReference type="EMBL" id="AUZX01007004">
    <property type="protein sequence ID" value="EQD61090.1"/>
    <property type="molecule type" value="Genomic_DNA"/>
</dbReference>
<comment type="caution">
    <text evidence="2">The sequence shown here is derived from an EMBL/GenBank/DDBJ whole genome shotgun (WGS) entry which is preliminary data.</text>
</comment>
<reference evidence="2" key="2">
    <citation type="journal article" date="2014" name="ISME J.">
        <title>Microbial stratification in low pH oxic and suboxic macroscopic growths along an acid mine drainage.</title>
        <authorList>
            <person name="Mendez-Garcia C."/>
            <person name="Mesa V."/>
            <person name="Sprenger R.R."/>
            <person name="Richter M."/>
            <person name="Diez M.S."/>
            <person name="Solano J."/>
            <person name="Bargiela R."/>
            <person name="Golyshina O.V."/>
            <person name="Manteca A."/>
            <person name="Ramos J.L."/>
            <person name="Gallego J.R."/>
            <person name="Llorente I."/>
            <person name="Martins Dos Santos V.A."/>
            <person name="Jensen O.N."/>
            <person name="Pelaez A.I."/>
            <person name="Sanchez J."/>
            <person name="Ferrer M."/>
        </authorList>
    </citation>
    <scope>NUCLEOTIDE SEQUENCE</scope>
</reference>
<sequence>MIEVKGASVRLGVEAPADMSVHRDEVFERIMEKIAKAATTTARPDEVLNSRYAKKQKVSGDNPPKSPGEGGK</sequence>
<organism evidence="2">
    <name type="scientific">mine drainage metagenome</name>
    <dbReference type="NCBI Taxonomy" id="410659"/>
    <lineage>
        <taxon>unclassified sequences</taxon>
        <taxon>metagenomes</taxon>
        <taxon>ecological metagenomes</taxon>
    </lineage>
</organism>
<name>T1C4T7_9ZZZZ</name>